<dbReference type="RefSeq" id="WP_145276009.1">
    <property type="nucleotide sequence ID" value="NZ_CP036272.1"/>
</dbReference>
<name>A0A517T013_9BACT</name>
<dbReference type="InterPro" id="IPR027417">
    <property type="entry name" value="P-loop_NTPase"/>
</dbReference>
<keyword evidence="2" id="KW-1185">Reference proteome</keyword>
<reference evidence="1 2" key="1">
    <citation type="submission" date="2019-02" db="EMBL/GenBank/DDBJ databases">
        <title>Deep-cultivation of Planctomycetes and their phenomic and genomic characterization uncovers novel biology.</title>
        <authorList>
            <person name="Wiegand S."/>
            <person name="Jogler M."/>
            <person name="Boedeker C."/>
            <person name="Pinto D."/>
            <person name="Vollmers J."/>
            <person name="Rivas-Marin E."/>
            <person name="Kohn T."/>
            <person name="Peeters S.H."/>
            <person name="Heuer A."/>
            <person name="Rast P."/>
            <person name="Oberbeckmann S."/>
            <person name="Bunk B."/>
            <person name="Jeske O."/>
            <person name="Meyerdierks A."/>
            <person name="Storesund J.E."/>
            <person name="Kallscheuer N."/>
            <person name="Luecker S."/>
            <person name="Lage O.M."/>
            <person name="Pohl T."/>
            <person name="Merkel B.J."/>
            <person name="Hornburger P."/>
            <person name="Mueller R.-W."/>
            <person name="Bruemmer F."/>
            <person name="Labrenz M."/>
            <person name="Spormann A.M."/>
            <person name="Op den Camp H."/>
            <person name="Overmann J."/>
            <person name="Amann R."/>
            <person name="Jetten M.S.M."/>
            <person name="Mascher T."/>
            <person name="Medema M.H."/>
            <person name="Devos D.P."/>
            <person name="Kaster A.-K."/>
            <person name="Ovreas L."/>
            <person name="Rohde M."/>
            <person name="Galperin M.Y."/>
            <person name="Jogler C."/>
        </authorList>
    </citation>
    <scope>NUCLEOTIDE SEQUENCE [LARGE SCALE GENOMIC DNA]</scope>
    <source>
        <strain evidence="1 2">SV_7m_r</strain>
    </source>
</reference>
<protein>
    <submittedName>
        <fullName evidence="1">Sulfotransferase domain protein</fullName>
    </submittedName>
</protein>
<proteinExistence type="predicted"/>
<accession>A0A517T013</accession>
<dbReference type="Proteomes" id="UP000315003">
    <property type="component" value="Chromosome"/>
</dbReference>
<dbReference type="GO" id="GO:0008146">
    <property type="term" value="F:sulfotransferase activity"/>
    <property type="evidence" value="ECO:0007669"/>
    <property type="project" value="InterPro"/>
</dbReference>
<keyword evidence="1" id="KW-0808">Transferase</keyword>
<sequence length="220" mass="25141">MAFTRTIFLSAGMPRSGSTWLYNVARLLIESDTSLSKRFTFGWVGDFKKLPTQGSCLIKLHEFDAEIAESADVILYSYRDIRDATASPVRKFNKAATLDMVDQFVREHGQWAAKANYVMRYEDMLVEKETIVQQVATTLGIAEIDPAVITASVEALAYESKGKKRKTYHKQNLYHRNHITDGRHGSWQGVLSDEFVEAIEQRHAEWLHEHGYQLAHEMIS</sequence>
<evidence type="ECO:0000313" key="2">
    <source>
        <dbReference type="Proteomes" id="UP000315003"/>
    </source>
</evidence>
<dbReference type="AlphaFoldDB" id="A0A517T013"/>
<gene>
    <name evidence="1" type="ORF">SV7mr_42750</name>
</gene>
<organism evidence="1 2">
    <name type="scientific">Stieleria bergensis</name>
    <dbReference type="NCBI Taxonomy" id="2528025"/>
    <lineage>
        <taxon>Bacteria</taxon>
        <taxon>Pseudomonadati</taxon>
        <taxon>Planctomycetota</taxon>
        <taxon>Planctomycetia</taxon>
        <taxon>Pirellulales</taxon>
        <taxon>Pirellulaceae</taxon>
        <taxon>Stieleria</taxon>
    </lineage>
</organism>
<dbReference type="SUPFAM" id="SSF52540">
    <property type="entry name" value="P-loop containing nucleoside triphosphate hydrolases"/>
    <property type="match status" value="1"/>
</dbReference>
<dbReference type="Gene3D" id="3.40.50.300">
    <property type="entry name" value="P-loop containing nucleotide triphosphate hydrolases"/>
    <property type="match status" value="1"/>
</dbReference>
<dbReference type="OrthoDB" id="287183at2"/>
<evidence type="ECO:0000313" key="1">
    <source>
        <dbReference type="EMBL" id="QDT61735.1"/>
    </source>
</evidence>
<dbReference type="EMBL" id="CP036272">
    <property type="protein sequence ID" value="QDT61735.1"/>
    <property type="molecule type" value="Genomic_DNA"/>
</dbReference>